<comment type="caution">
    <text evidence="4">The sequence shown here is derived from an EMBL/GenBank/DDBJ whole genome shotgun (WGS) entry which is preliminary data.</text>
</comment>
<feature type="signal peptide" evidence="2">
    <location>
        <begin position="1"/>
        <end position="22"/>
    </location>
</feature>
<evidence type="ECO:0000256" key="1">
    <source>
        <dbReference type="SAM" id="Phobius"/>
    </source>
</evidence>
<name>A0A8T3CL09_9TELE</name>
<evidence type="ECO:0000259" key="3">
    <source>
        <dbReference type="PROSITE" id="PS50835"/>
    </source>
</evidence>
<feature type="chain" id="PRO_5035919894" description="Ig-like domain-containing protein" evidence="2">
    <location>
        <begin position="23"/>
        <end position="419"/>
    </location>
</feature>
<dbReference type="AlphaFoldDB" id="A0A8T3CL09"/>
<accession>A0A8T3CL09</accession>
<dbReference type="OrthoDB" id="6159398at2759"/>
<feature type="domain" description="Ig-like" evidence="3">
    <location>
        <begin position="1"/>
        <end position="113"/>
    </location>
</feature>
<keyword evidence="5" id="KW-1185">Reference proteome</keyword>
<dbReference type="PANTHER" id="PTHR11422">
    <property type="entry name" value="T-CELL SURFACE GLYCOPROTEIN CD4"/>
    <property type="match status" value="1"/>
</dbReference>
<keyword evidence="1" id="KW-1133">Transmembrane helix</keyword>
<dbReference type="SMART" id="SM00409">
    <property type="entry name" value="IG"/>
    <property type="match status" value="3"/>
</dbReference>
<dbReference type="InterPro" id="IPR003599">
    <property type="entry name" value="Ig_sub"/>
</dbReference>
<evidence type="ECO:0000313" key="5">
    <source>
        <dbReference type="Proteomes" id="UP000829720"/>
    </source>
</evidence>
<keyword evidence="1" id="KW-0812">Transmembrane</keyword>
<dbReference type="Gene3D" id="2.60.40.10">
    <property type="entry name" value="Immunoglobulins"/>
    <property type="match status" value="3"/>
</dbReference>
<dbReference type="SUPFAM" id="SSF48726">
    <property type="entry name" value="Immunoglobulin"/>
    <property type="match status" value="2"/>
</dbReference>
<organism evidence="4 5">
    <name type="scientific">Albula goreensis</name>
    <dbReference type="NCBI Taxonomy" id="1534307"/>
    <lineage>
        <taxon>Eukaryota</taxon>
        <taxon>Metazoa</taxon>
        <taxon>Chordata</taxon>
        <taxon>Craniata</taxon>
        <taxon>Vertebrata</taxon>
        <taxon>Euteleostomi</taxon>
        <taxon>Actinopterygii</taxon>
        <taxon>Neopterygii</taxon>
        <taxon>Teleostei</taxon>
        <taxon>Albuliformes</taxon>
        <taxon>Albulidae</taxon>
        <taxon>Albula</taxon>
    </lineage>
</organism>
<feature type="domain" description="Ig-like" evidence="3">
    <location>
        <begin position="122"/>
        <end position="183"/>
    </location>
</feature>
<evidence type="ECO:0000256" key="2">
    <source>
        <dbReference type="SAM" id="SignalP"/>
    </source>
</evidence>
<keyword evidence="1" id="KW-0472">Membrane</keyword>
<evidence type="ECO:0000313" key="4">
    <source>
        <dbReference type="EMBL" id="KAI1885773.1"/>
    </source>
</evidence>
<dbReference type="PROSITE" id="PS50835">
    <property type="entry name" value="IG_LIKE"/>
    <property type="match status" value="2"/>
</dbReference>
<feature type="transmembrane region" description="Helical" evidence="1">
    <location>
        <begin position="344"/>
        <end position="368"/>
    </location>
</feature>
<dbReference type="PANTHER" id="PTHR11422:SF6">
    <property type="entry name" value="HEMICENTIN-1 ISOFORM X1"/>
    <property type="match status" value="1"/>
</dbReference>
<gene>
    <name evidence="4" type="ORF">AGOR_G00207250</name>
</gene>
<protein>
    <recommendedName>
        <fullName evidence="3">Ig-like domain-containing protein</fullName>
    </recommendedName>
</protein>
<dbReference type="EMBL" id="JAERUA010000020">
    <property type="protein sequence ID" value="KAI1885773.1"/>
    <property type="molecule type" value="Genomic_DNA"/>
</dbReference>
<proteinExistence type="predicted"/>
<dbReference type="InterPro" id="IPR013783">
    <property type="entry name" value="Ig-like_fold"/>
</dbReference>
<sequence length="419" mass="45982">MSNRDTTLLSLIALWCLSSVRSEDIYVAQGERSVKMPCPSMGSEWWYKSSLITKQDFKKGLELKGSAPMTSRAKVFQDRSLQISLPTSTDSGSYTCQGSKGETKHNLHVVSVSANPSGPFLQGHQTELRCQVSGDSKVEPKWIHPNGKDMKTLNGAFTLMSVAMADGGKWTCLITPTYNVTLTAAVLGVMPSTKVTVDRGQSAVLPCILISNPNSSSPLSTGTFSSLRLQEGNWTQLTPHSQTLLSIVEKDGACSWHSSSGSKTELQAIEEKKLVGDFSATLKNVQQSGTYSCSLNFKDRGTLITQVVLEVKGQPHGIVVPSDDGPNADVVSTKDAGDFLGLRWWIWLGIGAGSLVLIVLIIVVVYMIQRNKRMKKRAKKLRSMRKPLTANDYCLCNRVTVGRPNGRQRERTPMKERQR</sequence>
<keyword evidence="2" id="KW-0732">Signal</keyword>
<dbReference type="InterPro" id="IPR007110">
    <property type="entry name" value="Ig-like_dom"/>
</dbReference>
<dbReference type="Proteomes" id="UP000829720">
    <property type="component" value="Unassembled WGS sequence"/>
</dbReference>
<dbReference type="InterPro" id="IPR036179">
    <property type="entry name" value="Ig-like_dom_sf"/>
</dbReference>
<reference evidence="4" key="1">
    <citation type="submission" date="2021-01" db="EMBL/GenBank/DDBJ databases">
        <authorList>
            <person name="Zahm M."/>
            <person name="Roques C."/>
            <person name="Cabau C."/>
            <person name="Klopp C."/>
            <person name="Donnadieu C."/>
            <person name="Jouanno E."/>
            <person name="Lampietro C."/>
            <person name="Louis A."/>
            <person name="Herpin A."/>
            <person name="Echchiki A."/>
            <person name="Berthelot C."/>
            <person name="Parey E."/>
            <person name="Roest-Crollius H."/>
            <person name="Braasch I."/>
            <person name="Postlethwait J."/>
            <person name="Bobe J."/>
            <person name="Montfort J."/>
            <person name="Bouchez O."/>
            <person name="Begum T."/>
            <person name="Mejri S."/>
            <person name="Adams A."/>
            <person name="Chen W.-J."/>
            <person name="Guiguen Y."/>
        </authorList>
    </citation>
    <scope>NUCLEOTIDE SEQUENCE</scope>
    <source>
        <tissue evidence="4">Blood</tissue>
    </source>
</reference>